<keyword evidence="4" id="KW-0029">Amino-acid transport</keyword>
<dbReference type="AlphaFoldDB" id="C2EJZ3"/>
<feature type="transmembrane region" description="Helical" evidence="7">
    <location>
        <begin position="430"/>
        <end position="447"/>
    </location>
</feature>
<dbReference type="PIRSF" id="PIRSF006060">
    <property type="entry name" value="AA_transporter"/>
    <property type="match status" value="1"/>
</dbReference>
<dbReference type="PANTHER" id="PTHR43341:SF1">
    <property type="entry name" value="GENERAL AMINO-ACID PERMEASE GAP1"/>
    <property type="match status" value="1"/>
</dbReference>
<keyword evidence="6 7" id="KW-0472">Membrane</keyword>
<evidence type="ECO:0000259" key="8">
    <source>
        <dbReference type="Pfam" id="PF00324"/>
    </source>
</evidence>
<feature type="transmembrane region" description="Helical" evidence="7">
    <location>
        <begin position="359"/>
        <end position="381"/>
    </location>
</feature>
<comment type="caution">
    <text evidence="9">The sequence shown here is derived from an EMBL/GenBank/DDBJ whole genome shotgun (WGS) entry which is preliminary data.</text>
</comment>
<feature type="transmembrane region" description="Helical" evidence="7">
    <location>
        <begin position="459"/>
        <end position="479"/>
    </location>
</feature>
<feature type="domain" description="Amino acid permease/ SLC12A" evidence="8">
    <location>
        <begin position="37"/>
        <end position="486"/>
    </location>
</feature>
<proteinExistence type="predicted"/>
<feature type="transmembrane region" description="Helical" evidence="7">
    <location>
        <begin position="38"/>
        <end position="59"/>
    </location>
</feature>
<dbReference type="GO" id="GO:0015171">
    <property type="term" value="F:amino acid transmembrane transporter activity"/>
    <property type="evidence" value="ECO:0007669"/>
    <property type="project" value="TreeGrafter"/>
</dbReference>
<feature type="transmembrane region" description="Helical" evidence="7">
    <location>
        <begin position="177"/>
        <end position="198"/>
    </location>
</feature>
<evidence type="ECO:0000256" key="2">
    <source>
        <dbReference type="ARBA" id="ARBA00022448"/>
    </source>
</evidence>
<dbReference type="PANTHER" id="PTHR43341">
    <property type="entry name" value="AMINO ACID PERMEASE"/>
    <property type="match status" value="1"/>
</dbReference>
<dbReference type="InterPro" id="IPR004840">
    <property type="entry name" value="Amino_acid_permease_CS"/>
</dbReference>
<protein>
    <submittedName>
        <fullName evidence="9">Amino acid permease</fullName>
    </submittedName>
</protein>
<feature type="transmembrane region" description="Helical" evidence="7">
    <location>
        <begin position="119"/>
        <end position="141"/>
    </location>
</feature>
<dbReference type="FunFam" id="1.20.1740.10:FF:000001">
    <property type="entry name" value="Amino acid permease"/>
    <property type="match status" value="1"/>
</dbReference>
<feature type="transmembrane region" description="Helical" evidence="7">
    <location>
        <begin position="260"/>
        <end position="281"/>
    </location>
</feature>
<reference evidence="9 10" key="1">
    <citation type="submission" date="2009-01" db="EMBL/GenBank/DDBJ databases">
        <authorList>
            <person name="Qin X."/>
            <person name="Bachman B."/>
            <person name="Battles P."/>
            <person name="Bell A."/>
            <person name="Bess C."/>
            <person name="Bickham C."/>
            <person name="Chaboub L."/>
            <person name="Chen D."/>
            <person name="Coyle M."/>
            <person name="Deiros D.R."/>
            <person name="Dinh H."/>
            <person name="Forbes L."/>
            <person name="Fowler G."/>
            <person name="Francisco L."/>
            <person name="Fu Q."/>
            <person name="Gubbala S."/>
            <person name="Hale W."/>
            <person name="Han Y."/>
            <person name="Hemphill L."/>
            <person name="Highlander S.K."/>
            <person name="Hirani K."/>
            <person name="Hogues M."/>
            <person name="Jackson L."/>
            <person name="Jakkamsetti A."/>
            <person name="Javaid M."/>
            <person name="Jiang H."/>
            <person name="Korchina V."/>
            <person name="Kovar C."/>
            <person name="Lara F."/>
            <person name="Lee S."/>
            <person name="Mata R."/>
            <person name="Mathew T."/>
            <person name="Moen C."/>
            <person name="Morales K."/>
            <person name="Munidasa M."/>
            <person name="Nazareth L."/>
            <person name="Ngo R."/>
            <person name="Nguyen L."/>
            <person name="Okwuonu G."/>
            <person name="Ongeri F."/>
            <person name="Patil S."/>
            <person name="Petrosino J."/>
            <person name="Pham C."/>
            <person name="Pham P."/>
            <person name="Pu L.-L."/>
            <person name="Puazo M."/>
            <person name="Raj R."/>
            <person name="Reid J."/>
            <person name="Rouhana J."/>
            <person name="Saada N."/>
            <person name="Shang Y."/>
            <person name="Simmons D."/>
            <person name="Thornton R."/>
            <person name="Warren J."/>
            <person name="Weissenberger G."/>
            <person name="Zhang J."/>
            <person name="Zhang L."/>
            <person name="Zhou C."/>
            <person name="Zhu D."/>
            <person name="Muzny D."/>
            <person name="Worley K."/>
            <person name="Gibbs R."/>
        </authorList>
    </citation>
    <scope>NUCLEOTIDE SEQUENCE [LARGE SCALE GENOMIC DNA]</scope>
    <source>
        <strain evidence="9 10">ATCC 11741</strain>
    </source>
</reference>
<evidence type="ECO:0000256" key="4">
    <source>
        <dbReference type="ARBA" id="ARBA00022970"/>
    </source>
</evidence>
<feature type="transmembrane region" description="Helical" evidence="7">
    <location>
        <begin position="387"/>
        <end position="410"/>
    </location>
</feature>
<name>C2EJZ3_9LACO</name>
<dbReference type="InterPro" id="IPR004841">
    <property type="entry name" value="AA-permease/SLC12A_dom"/>
</dbReference>
<dbReference type="EMBL" id="ACGT01000045">
    <property type="protein sequence ID" value="EEJ73180.1"/>
    <property type="molecule type" value="Genomic_DNA"/>
</dbReference>
<evidence type="ECO:0000256" key="3">
    <source>
        <dbReference type="ARBA" id="ARBA00022692"/>
    </source>
</evidence>
<evidence type="ECO:0000256" key="7">
    <source>
        <dbReference type="SAM" id="Phobius"/>
    </source>
</evidence>
<evidence type="ECO:0000256" key="1">
    <source>
        <dbReference type="ARBA" id="ARBA00004141"/>
    </source>
</evidence>
<gene>
    <name evidence="9" type="ORF">HMPREF0545_1965</name>
</gene>
<organism evidence="9 10">
    <name type="scientific">Ligilactobacillus salivarius DSM 20555 = ATCC 11741</name>
    <dbReference type="NCBI Taxonomy" id="1423799"/>
    <lineage>
        <taxon>Bacteria</taxon>
        <taxon>Bacillati</taxon>
        <taxon>Bacillota</taxon>
        <taxon>Bacilli</taxon>
        <taxon>Lactobacillales</taxon>
        <taxon>Lactobacillaceae</taxon>
        <taxon>Ligilactobacillus</taxon>
    </lineage>
</organism>
<dbReference type="PROSITE" id="PS00218">
    <property type="entry name" value="AMINO_ACID_PERMEASE_1"/>
    <property type="match status" value="1"/>
</dbReference>
<sequence length="502" mass="54785">MCALLLSRPLRIKSLEEDVMSKNSNQGEMKRSLKTRHVSMIALGGSIGTGLFVASGSAISTAGPGGALVAYIAIGLMVYFLMTSLGEMATYLPVTGSFATYAGRFVDPALGFAMGWNYWFNWAITVAVDVSTSAIVLRYWFPNIPSWVFSLIVLLVIFAINALSVKSFGETEYWLALIKVITVIIFLIVGLLTIIGIIGGHATYLENFTYKKAPFVGGIPAVLSVFVVAGFSFQGTELIGITAGESATPEKSIPKAIKQVFWRILLFYILAIFVIACLIPYTSPNLLGSEATDIAISPFTLVFKRAGLASAAAVMNAVILTSVISAANSGMYASTRMLFSLSLTKDAPRVFSLVNNRGIPMPALLGTTFVALLTFLSSIFGDKIYTFLVSASGLTGFIAWVGIAISHYRFRRAFKKQGHELSELRYHAKWFPFGPLLALVLCILVIVGQDLKSFANLDWQAISVTYMSVPLFLILYCYYKIKYKTKVIPLDEVDLTPHKVEK</sequence>
<dbReference type="InterPro" id="IPR050524">
    <property type="entry name" value="APC_YAT"/>
</dbReference>
<keyword evidence="5 7" id="KW-1133">Transmembrane helix</keyword>
<dbReference type="Gene3D" id="1.20.1740.10">
    <property type="entry name" value="Amino acid/polyamine transporter I"/>
    <property type="match status" value="1"/>
</dbReference>
<dbReference type="Proteomes" id="UP000003531">
    <property type="component" value="Unassembled WGS sequence"/>
</dbReference>
<keyword evidence="3 7" id="KW-0812">Transmembrane</keyword>
<feature type="transmembrane region" description="Helical" evidence="7">
    <location>
        <begin position="306"/>
        <end position="327"/>
    </location>
</feature>
<evidence type="ECO:0000313" key="9">
    <source>
        <dbReference type="EMBL" id="EEJ73180.1"/>
    </source>
</evidence>
<dbReference type="HOGENOM" id="CLU_007946_12_1_9"/>
<evidence type="ECO:0000313" key="10">
    <source>
        <dbReference type="Proteomes" id="UP000003531"/>
    </source>
</evidence>
<dbReference type="Pfam" id="PF00324">
    <property type="entry name" value="AA_permease"/>
    <property type="match status" value="1"/>
</dbReference>
<comment type="subcellular location">
    <subcellularLocation>
        <location evidence="1">Membrane</location>
        <topology evidence="1">Multi-pass membrane protein</topology>
    </subcellularLocation>
</comment>
<feature type="transmembrane region" description="Helical" evidence="7">
    <location>
        <begin position="147"/>
        <end position="165"/>
    </location>
</feature>
<evidence type="ECO:0000256" key="6">
    <source>
        <dbReference type="ARBA" id="ARBA00023136"/>
    </source>
</evidence>
<evidence type="ECO:0000256" key="5">
    <source>
        <dbReference type="ARBA" id="ARBA00022989"/>
    </source>
</evidence>
<feature type="transmembrane region" description="Helical" evidence="7">
    <location>
        <begin position="218"/>
        <end position="239"/>
    </location>
</feature>
<keyword evidence="2" id="KW-0813">Transport</keyword>
<dbReference type="GO" id="GO:0016020">
    <property type="term" value="C:membrane"/>
    <property type="evidence" value="ECO:0007669"/>
    <property type="project" value="UniProtKB-SubCell"/>
</dbReference>
<accession>C2EJZ3</accession>